<dbReference type="PANTHER" id="PTHR47359:SF3">
    <property type="entry name" value="NLP_P60 DOMAIN-CONTAINING PROTEIN-RELATED"/>
    <property type="match status" value="1"/>
</dbReference>
<evidence type="ECO:0000256" key="1">
    <source>
        <dbReference type="ARBA" id="ARBA00007074"/>
    </source>
</evidence>
<dbReference type="GO" id="GO:0006508">
    <property type="term" value="P:proteolysis"/>
    <property type="evidence" value="ECO:0007669"/>
    <property type="project" value="UniProtKB-KW"/>
</dbReference>
<evidence type="ECO:0000256" key="3">
    <source>
        <dbReference type="ARBA" id="ARBA00022801"/>
    </source>
</evidence>
<dbReference type="InterPro" id="IPR000064">
    <property type="entry name" value="NLP_P60_dom"/>
</dbReference>
<dbReference type="PANTHER" id="PTHR47359">
    <property type="entry name" value="PEPTIDOGLYCAN DL-ENDOPEPTIDASE CWLO"/>
    <property type="match status" value="1"/>
</dbReference>
<keyword evidence="3 7" id="KW-0378">Hydrolase</keyword>
<dbReference type="Proteomes" id="UP000638648">
    <property type="component" value="Unassembled WGS sequence"/>
</dbReference>
<feature type="compositionally biased region" description="Basic and acidic residues" evidence="5">
    <location>
        <begin position="208"/>
        <end position="227"/>
    </location>
</feature>
<name>A0A927MWG9_9ACTN</name>
<dbReference type="Gene3D" id="6.10.250.3150">
    <property type="match status" value="1"/>
</dbReference>
<evidence type="ECO:0000256" key="5">
    <source>
        <dbReference type="SAM" id="MobiDB-lite"/>
    </source>
</evidence>
<evidence type="ECO:0000313" key="7">
    <source>
        <dbReference type="EMBL" id="MBE1604572.1"/>
    </source>
</evidence>
<keyword evidence="4" id="KW-0788">Thiol protease</keyword>
<feature type="region of interest" description="Disordered" evidence="5">
    <location>
        <begin position="202"/>
        <end position="255"/>
    </location>
</feature>
<evidence type="ECO:0000259" key="6">
    <source>
        <dbReference type="PROSITE" id="PS51935"/>
    </source>
</evidence>
<protein>
    <submittedName>
        <fullName evidence="7">Cell wall-associated NlpC family hydrolase</fullName>
    </submittedName>
</protein>
<comment type="similarity">
    <text evidence="1">Belongs to the peptidase C40 family.</text>
</comment>
<keyword evidence="2" id="KW-0645">Protease</keyword>
<dbReference type="Pfam" id="PF00877">
    <property type="entry name" value="NLPC_P60"/>
    <property type="match status" value="1"/>
</dbReference>
<comment type="caution">
    <text evidence="7">The sequence shown here is derived from an EMBL/GenBank/DDBJ whole genome shotgun (WGS) entry which is preliminary data.</text>
</comment>
<accession>A0A927MWG9</accession>
<dbReference type="GO" id="GO:0008234">
    <property type="term" value="F:cysteine-type peptidase activity"/>
    <property type="evidence" value="ECO:0007669"/>
    <property type="project" value="UniProtKB-KW"/>
</dbReference>
<evidence type="ECO:0000313" key="8">
    <source>
        <dbReference type="Proteomes" id="UP000638648"/>
    </source>
</evidence>
<dbReference type="RefSeq" id="WP_192749086.1">
    <property type="nucleotide sequence ID" value="NZ_BAABJL010000126.1"/>
</dbReference>
<dbReference type="PROSITE" id="PS51935">
    <property type="entry name" value="NLPC_P60"/>
    <property type="match status" value="1"/>
</dbReference>
<organism evidence="7 8">
    <name type="scientific">Actinopolymorpha pittospori</name>
    <dbReference type="NCBI Taxonomy" id="648752"/>
    <lineage>
        <taxon>Bacteria</taxon>
        <taxon>Bacillati</taxon>
        <taxon>Actinomycetota</taxon>
        <taxon>Actinomycetes</taxon>
        <taxon>Propionibacteriales</taxon>
        <taxon>Actinopolymorphaceae</taxon>
        <taxon>Actinopolymorpha</taxon>
    </lineage>
</organism>
<dbReference type="EMBL" id="JADBEM010000001">
    <property type="protein sequence ID" value="MBE1604572.1"/>
    <property type="molecule type" value="Genomic_DNA"/>
</dbReference>
<dbReference type="InterPro" id="IPR051794">
    <property type="entry name" value="PG_Endopeptidase_C40"/>
</dbReference>
<evidence type="ECO:0000256" key="4">
    <source>
        <dbReference type="ARBA" id="ARBA00022807"/>
    </source>
</evidence>
<dbReference type="InterPro" id="IPR038765">
    <property type="entry name" value="Papain-like_cys_pep_sf"/>
</dbReference>
<dbReference type="Gene3D" id="3.90.1720.10">
    <property type="entry name" value="endopeptidase domain like (from Nostoc punctiforme)"/>
    <property type="match status" value="1"/>
</dbReference>
<dbReference type="AlphaFoldDB" id="A0A927MWG9"/>
<sequence>MPHHRRRTPWSALLAFGTATVIVVAAVPGSSSAEPVTSSNIEQVRKQVDQLYAHAEQVTEQANALGEKLKVIDRRVHTLNGDVARQQQTVESLRSDIGKFAAEEYRAGGTDTTVRLLVAENPTEFMAQMSTADALSKQQADQLRGFESARKRLAEQQAAQAASLAEFRKAKQAVDTRRQTALHQAAAAKAILDRLTEEQRRRLAAAAEQRRKEQERAARERAERESTPESPKSPGSPKPPSTPQPPPPPGSGRGATALAFAKEQLGEPYVFAAAGPDSWDCSGLTMKAWEQAGVSLPHSAHEQYNVSAKVSKSDLQPGDLVFFYSDMHHVGLYVGNGEVIHAPRPGEGVQYIKMAYMPYAGAARPG</sequence>
<proteinExistence type="inferred from homology"/>
<gene>
    <name evidence="7" type="ORF">HEB94_001420</name>
</gene>
<feature type="domain" description="NlpC/P60" evidence="6">
    <location>
        <begin position="251"/>
        <end position="366"/>
    </location>
</feature>
<evidence type="ECO:0000256" key="2">
    <source>
        <dbReference type="ARBA" id="ARBA00022670"/>
    </source>
</evidence>
<dbReference type="SUPFAM" id="SSF54001">
    <property type="entry name" value="Cysteine proteinases"/>
    <property type="match status" value="1"/>
</dbReference>
<keyword evidence="8" id="KW-1185">Reference proteome</keyword>
<feature type="compositionally biased region" description="Pro residues" evidence="5">
    <location>
        <begin position="234"/>
        <end position="250"/>
    </location>
</feature>
<reference evidence="7" key="1">
    <citation type="submission" date="2020-10" db="EMBL/GenBank/DDBJ databases">
        <title>Sequencing the genomes of 1000 actinobacteria strains.</title>
        <authorList>
            <person name="Klenk H.-P."/>
        </authorList>
    </citation>
    <scope>NUCLEOTIDE SEQUENCE</scope>
    <source>
        <strain evidence="7">DSM 45354</strain>
    </source>
</reference>